<dbReference type="AlphaFoldDB" id="A0A8D0L4D9"/>
<dbReference type="GO" id="GO:0048471">
    <property type="term" value="C:perinuclear region of cytoplasm"/>
    <property type="evidence" value="ECO:0007669"/>
    <property type="project" value="Ensembl"/>
</dbReference>
<dbReference type="Gene3D" id="1.20.1540.10">
    <property type="entry name" value="Rhomboid-like"/>
    <property type="match status" value="1"/>
</dbReference>
<accession>A0A8D0L4D9</accession>
<proteinExistence type="predicted"/>
<evidence type="ECO:0000256" key="1">
    <source>
        <dbReference type="ARBA" id="ARBA00004141"/>
    </source>
</evidence>
<dbReference type="Pfam" id="PF01694">
    <property type="entry name" value="Rhomboid"/>
    <property type="match status" value="1"/>
</dbReference>
<dbReference type="GO" id="GO:0000139">
    <property type="term" value="C:Golgi membrane"/>
    <property type="evidence" value="ECO:0007669"/>
    <property type="project" value="Ensembl"/>
</dbReference>
<feature type="domain" description="Peptidase S54 rhomboid" evidence="6">
    <location>
        <begin position="51"/>
        <end position="193"/>
    </location>
</feature>
<dbReference type="InterPro" id="IPR035952">
    <property type="entry name" value="Rhomboid-like_sf"/>
</dbReference>
<dbReference type="Proteomes" id="UP000694392">
    <property type="component" value="Unplaced"/>
</dbReference>
<keyword evidence="4 5" id="KW-0472">Membrane</keyword>
<feature type="transmembrane region" description="Helical" evidence="5">
    <location>
        <begin position="92"/>
        <end position="110"/>
    </location>
</feature>
<dbReference type="PANTHER" id="PTHR43066:SF13">
    <property type="entry name" value="RHOMBOID DOMAIN-CONTAINING PROTEIN 2"/>
    <property type="match status" value="1"/>
</dbReference>
<evidence type="ECO:0000313" key="8">
    <source>
        <dbReference type="Proteomes" id="UP000694392"/>
    </source>
</evidence>
<reference evidence="7" key="1">
    <citation type="submission" date="2025-08" db="UniProtKB">
        <authorList>
            <consortium name="Ensembl"/>
        </authorList>
    </citation>
    <scope>IDENTIFICATION</scope>
</reference>
<name>A0A8D0L4D9_SPHPU</name>
<evidence type="ECO:0000259" key="6">
    <source>
        <dbReference type="Pfam" id="PF01694"/>
    </source>
</evidence>
<evidence type="ECO:0000256" key="4">
    <source>
        <dbReference type="ARBA" id="ARBA00023136"/>
    </source>
</evidence>
<evidence type="ECO:0000313" key="7">
    <source>
        <dbReference type="Ensembl" id="ENSSPUP00000007862.1"/>
    </source>
</evidence>
<evidence type="ECO:0000256" key="3">
    <source>
        <dbReference type="ARBA" id="ARBA00022989"/>
    </source>
</evidence>
<reference evidence="7" key="2">
    <citation type="submission" date="2025-09" db="UniProtKB">
        <authorList>
            <consortium name="Ensembl"/>
        </authorList>
    </citation>
    <scope>IDENTIFICATION</scope>
</reference>
<sequence length="364" mass="39282">MRKVCLAQAPTAAAFLTGLLSLAVSRPGLLRASEPPAPSAFSLRPEAVREGEVHRLVAYIFVYDDVISLACGAVVIWVYASSFEKNVGTAKHCFFTLAFAVAAALLYLLLRTLVSGLAGAEDAKGFTPVAFAMLGVSTTRSRMRRTLFLGISTPIILVPWLLLGPAWFIPHSSFLCNICGILVGEVYGLGYCSRLDLPESLLSRLDHKLPFSILKRIPGLQYIPGSSAERSASLSRKITPVPGSYPTQSYYCTPPPALPLVQMQQSNAQSVGSWPHYTPGRIHPPVPNQTSSTFGEFYVQNHFGPSPGYSCQPADSCPPPYAHLLDSQTPKGTENLEATFQPTPGLPTVEASSDPAELSRVQIY</sequence>
<keyword evidence="2 5" id="KW-0812">Transmembrane</keyword>
<dbReference type="InterPro" id="IPR022764">
    <property type="entry name" value="Peptidase_S54_rhomboid_dom"/>
</dbReference>
<evidence type="ECO:0000256" key="2">
    <source>
        <dbReference type="ARBA" id="ARBA00022692"/>
    </source>
</evidence>
<dbReference type="Ensembl" id="ENSSPUT00000008378.1">
    <property type="protein sequence ID" value="ENSSPUP00000007862.1"/>
    <property type="gene ID" value="ENSSPUG00000006085.1"/>
</dbReference>
<feature type="transmembrane region" description="Helical" evidence="5">
    <location>
        <begin position="56"/>
        <end position="80"/>
    </location>
</feature>
<organism evidence="7 8">
    <name type="scientific">Sphenodon punctatus</name>
    <name type="common">Tuatara</name>
    <name type="synonym">Hatteria punctata</name>
    <dbReference type="NCBI Taxonomy" id="8508"/>
    <lineage>
        <taxon>Eukaryota</taxon>
        <taxon>Metazoa</taxon>
        <taxon>Chordata</taxon>
        <taxon>Craniata</taxon>
        <taxon>Vertebrata</taxon>
        <taxon>Euteleostomi</taxon>
        <taxon>Lepidosauria</taxon>
        <taxon>Sphenodontia</taxon>
        <taxon>Sphenodontidae</taxon>
        <taxon>Sphenodon</taxon>
    </lineage>
</organism>
<comment type="subcellular location">
    <subcellularLocation>
        <location evidence="1">Membrane</location>
        <topology evidence="1">Multi-pass membrane protein</topology>
    </subcellularLocation>
</comment>
<feature type="transmembrane region" description="Helical" evidence="5">
    <location>
        <begin position="147"/>
        <end position="169"/>
    </location>
</feature>
<protein>
    <submittedName>
        <fullName evidence="7">Rhomboid domain containing 2</fullName>
    </submittedName>
</protein>
<dbReference type="GO" id="GO:0005654">
    <property type="term" value="C:nucleoplasm"/>
    <property type="evidence" value="ECO:0007669"/>
    <property type="project" value="Ensembl"/>
</dbReference>
<dbReference type="OMA" id="GAVIIWR"/>
<dbReference type="GO" id="GO:0004252">
    <property type="term" value="F:serine-type endopeptidase activity"/>
    <property type="evidence" value="ECO:0007669"/>
    <property type="project" value="InterPro"/>
</dbReference>
<dbReference type="PANTHER" id="PTHR43066">
    <property type="entry name" value="RHOMBOID-RELATED PROTEIN"/>
    <property type="match status" value="1"/>
</dbReference>
<gene>
    <name evidence="7" type="primary">RHBDD2</name>
</gene>
<dbReference type="SUPFAM" id="SSF144091">
    <property type="entry name" value="Rhomboid-like"/>
    <property type="match status" value="1"/>
</dbReference>
<dbReference type="GeneTree" id="ENSGT00390000000699"/>
<evidence type="ECO:0000256" key="5">
    <source>
        <dbReference type="SAM" id="Phobius"/>
    </source>
</evidence>
<keyword evidence="8" id="KW-1185">Reference proteome</keyword>
<keyword evidence="3 5" id="KW-1133">Transmembrane helix</keyword>